<dbReference type="GO" id="GO:0004022">
    <property type="term" value="F:alcohol dehydrogenase (NAD+) activity"/>
    <property type="evidence" value="ECO:0007669"/>
    <property type="project" value="UniProtKB-EC"/>
</dbReference>
<accession>A0A975IUT9</accession>
<dbReference type="Proteomes" id="UP000676409">
    <property type="component" value="Chromosome"/>
</dbReference>
<dbReference type="PROSITE" id="PS00913">
    <property type="entry name" value="ADH_IRON_1"/>
    <property type="match status" value="1"/>
</dbReference>
<dbReference type="CDD" id="cd14861">
    <property type="entry name" value="Fe-ADH-like"/>
    <property type="match status" value="1"/>
</dbReference>
<evidence type="ECO:0000256" key="7">
    <source>
        <dbReference type="ARBA" id="ARBA00074848"/>
    </source>
</evidence>
<comment type="cofactor">
    <cofactor evidence="1">
        <name>Fe cation</name>
        <dbReference type="ChEBI" id="CHEBI:24875"/>
    </cofactor>
</comment>
<name>A0A975IUT9_9CAUL</name>
<evidence type="ECO:0000256" key="6">
    <source>
        <dbReference type="ARBA" id="ARBA00049243"/>
    </source>
</evidence>
<dbReference type="Pfam" id="PF00465">
    <property type="entry name" value="Fe-ADH"/>
    <property type="match status" value="1"/>
</dbReference>
<sequence>MIGNWNYPTSVKFGAGRVSEIAALCRGAGIAAPLVVTDSGLASNPMIARVLDLLRAGGLKAELFAEIKSNPVGANVEAGVAAYRAGQHDGVVAIGGGSALDVGKVIAFMSGQTRPLWDFEDVGDWWTRADPAGIAPVIAAPTTSGTGSEVGRAGVITDESNHTKKIIFHPKMMPVVTLCDPELTLGLPAHLTAATGMDALSHCLEAYCAPGFHPMADGIAIEGVRLVKEALPTATRNGADIEARAQMMAAAAMGATAFQKGLGGMHALAHPIGAVFDTHHGLTNAVLMPYVLRFNRSAIETRIDRLAAYLGIEDGFDGFLAWVLALRAELGIPHALSALKVDPAKADLIAAMAVEDPSAGGNPIKLDVAATRRIFDEAMAG</sequence>
<dbReference type="AlphaFoldDB" id="A0A975IUT9"/>
<feature type="domain" description="Fe-containing alcohol dehydrogenase-like C-terminal" evidence="10">
    <location>
        <begin position="192"/>
        <end position="378"/>
    </location>
</feature>
<reference evidence="11" key="1">
    <citation type="submission" date="2021-04" db="EMBL/GenBank/DDBJ databases">
        <title>The complete genome sequence of Caulobacter sp. S6.</title>
        <authorList>
            <person name="Tang Y."/>
            <person name="Ouyang W."/>
            <person name="Liu Q."/>
            <person name="Huang B."/>
            <person name="Guo Z."/>
            <person name="Lei P."/>
        </authorList>
    </citation>
    <scope>NUCLEOTIDE SEQUENCE</scope>
    <source>
        <strain evidence="11">S6</strain>
    </source>
</reference>
<dbReference type="InterPro" id="IPR001670">
    <property type="entry name" value="ADH_Fe/GldA"/>
</dbReference>
<dbReference type="GO" id="GO:0046872">
    <property type="term" value="F:metal ion binding"/>
    <property type="evidence" value="ECO:0007669"/>
    <property type="project" value="InterPro"/>
</dbReference>
<comment type="catalytic activity">
    <reaction evidence="6">
        <text>a primary alcohol + NAD(+) = an aldehyde + NADH + H(+)</text>
        <dbReference type="Rhea" id="RHEA:10736"/>
        <dbReference type="ChEBI" id="CHEBI:15378"/>
        <dbReference type="ChEBI" id="CHEBI:15734"/>
        <dbReference type="ChEBI" id="CHEBI:17478"/>
        <dbReference type="ChEBI" id="CHEBI:57540"/>
        <dbReference type="ChEBI" id="CHEBI:57945"/>
        <dbReference type="EC" id="1.1.1.1"/>
    </reaction>
</comment>
<dbReference type="SUPFAM" id="SSF56796">
    <property type="entry name" value="Dehydroquinate synthase-like"/>
    <property type="match status" value="1"/>
</dbReference>
<dbReference type="FunFam" id="1.20.1090.10:FF:000001">
    <property type="entry name" value="Aldehyde-alcohol dehydrogenase"/>
    <property type="match status" value="1"/>
</dbReference>
<protein>
    <recommendedName>
        <fullName evidence="7">Alcohol dehydrogenase 2</fullName>
    </recommendedName>
    <alternativeName>
        <fullName evidence="8">Alcohol dehydrogenase II</fullName>
    </alternativeName>
</protein>
<evidence type="ECO:0000259" key="10">
    <source>
        <dbReference type="Pfam" id="PF25137"/>
    </source>
</evidence>
<dbReference type="EMBL" id="CP073078">
    <property type="protein sequence ID" value="QUD88307.1"/>
    <property type="molecule type" value="Genomic_DNA"/>
</dbReference>
<dbReference type="Pfam" id="PF25137">
    <property type="entry name" value="ADH_Fe_C"/>
    <property type="match status" value="1"/>
</dbReference>
<evidence type="ECO:0000256" key="2">
    <source>
        <dbReference type="ARBA" id="ARBA00007358"/>
    </source>
</evidence>
<organism evidence="11 12">
    <name type="scientific">Phenylobacterium montanum</name>
    <dbReference type="NCBI Taxonomy" id="2823693"/>
    <lineage>
        <taxon>Bacteria</taxon>
        <taxon>Pseudomonadati</taxon>
        <taxon>Pseudomonadota</taxon>
        <taxon>Alphaproteobacteria</taxon>
        <taxon>Caulobacterales</taxon>
        <taxon>Caulobacteraceae</taxon>
        <taxon>Phenylobacterium</taxon>
    </lineage>
</organism>
<proteinExistence type="inferred from homology"/>
<evidence type="ECO:0000313" key="12">
    <source>
        <dbReference type="Proteomes" id="UP000676409"/>
    </source>
</evidence>
<evidence type="ECO:0000256" key="8">
    <source>
        <dbReference type="ARBA" id="ARBA00076680"/>
    </source>
</evidence>
<evidence type="ECO:0000256" key="4">
    <source>
        <dbReference type="ARBA" id="ARBA00023027"/>
    </source>
</evidence>
<dbReference type="FunFam" id="3.40.50.1970:FF:000003">
    <property type="entry name" value="Alcohol dehydrogenase, iron-containing"/>
    <property type="match status" value="1"/>
</dbReference>
<dbReference type="RefSeq" id="WP_211938358.1">
    <property type="nucleotide sequence ID" value="NZ_CP073078.1"/>
</dbReference>
<dbReference type="Gene3D" id="3.40.50.1970">
    <property type="match status" value="1"/>
</dbReference>
<comment type="similarity">
    <text evidence="2">Belongs to the iron-containing alcohol dehydrogenase family.</text>
</comment>
<evidence type="ECO:0000259" key="9">
    <source>
        <dbReference type="Pfam" id="PF00465"/>
    </source>
</evidence>
<keyword evidence="3" id="KW-0560">Oxidoreductase</keyword>
<comment type="catalytic activity">
    <reaction evidence="5">
        <text>a secondary alcohol + NAD(+) = a ketone + NADH + H(+)</text>
        <dbReference type="Rhea" id="RHEA:10740"/>
        <dbReference type="ChEBI" id="CHEBI:15378"/>
        <dbReference type="ChEBI" id="CHEBI:17087"/>
        <dbReference type="ChEBI" id="CHEBI:35681"/>
        <dbReference type="ChEBI" id="CHEBI:57540"/>
        <dbReference type="ChEBI" id="CHEBI:57945"/>
        <dbReference type="EC" id="1.1.1.1"/>
    </reaction>
</comment>
<dbReference type="PANTHER" id="PTHR11496">
    <property type="entry name" value="ALCOHOL DEHYDROGENASE"/>
    <property type="match status" value="1"/>
</dbReference>
<dbReference type="InterPro" id="IPR018211">
    <property type="entry name" value="ADH_Fe_CS"/>
</dbReference>
<dbReference type="Gene3D" id="1.20.1090.10">
    <property type="entry name" value="Dehydroquinate synthase-like - alpha domain"/>
    <property type="match status" value="1"/>
</dbReference>
<evidence type="ECO:0000256" key="3">
    <source>
        <dbReference type="ARBA" id="ARBA00023002"/>
    </source>
</evidence>
<evidence type="ECO:0000256" key="5">
    <source>
        <dbReference type="ARBA" id="ARBA00049164"/>
    </source>
</evidence>
<evidence type="ECO:0000313" key="11">
    <source>
        <dbReference type="EMBL" id="QUD88307.1"/>
    </source>
</evidence>
<dbReference type="PANTHER" id="PTHR11496:SF102">
    <property type="entry name" value="ALCOHOL DEHYDROGENASE 4"/>
    <property type="match status" value="1"/>
</dbReference>
<dbReference type="InterPro" id="IPR056798">
    <property type="entry name" value="ADH_Fe_C"/>
</dbReference>
<keyword evidence="4" id="KW-0520">NAD</keyword>
<dbReference type="KEGG" id="caul:KCG34_25315"/>
<keyword evidence="12" id="KW-1185">Reference proteome</keyword>
<evidence type="ECO:0000256" key="1">
    <source>
        <dbReference type="ARBA" id="ARBA00001962"/>
    </source>
</evidence>
<gene>
    <name evidence="11" type="ORF">KCG34_25315</name>
</gene>
<dbReference type="InterPro" id="IPR039697">
    <property type="entry name" value="Alcohol_dehydrogenase_Fe"/>
</dbReference>
<feature type="domain" description="Alcohol dehydrogenase iron-type/glycerol dehydrogenase GldA" evidence="9">
    <location>
        <begin position="8"/>
        <end position="181"/>
    </location>
</feature>